<sequence>MAGRGRAGPPLPRPGVGRGVGGDHQGPALRGEAPHRLPQQGEALVGPHAADEGHHRAVAGVRAARPAVVAGVRDEGAAVHRAQPRVGDRARAVPGHVAHPQQPGDVPRAPEQLAREGPRRQPGRPDLDVGVVDVDHQRHPVPAREPPGQTQAARQRLDRQQQVRAVLHEVGQLLLAQHRAPLAVVGAAQRRPHAVAPHRHRAGAVAELLQRHRQRVGPRHGAVADVVDDDRHSQGHGSSKTPPPARCGALRTVAPGPAGCPSPDAPDPGGSPDVVHGRRAHRQSRPLTRRTRPPPSW</sequence>
<proteinExistence type="predicted"/>
<accession>A0A6J4Q6R8</accession>
<feature type="region of interest" description="Disordered" evidence="1">
    <location>
        <begin position="1"/>
        <end position="59"/>
    </location>
</feature>
<gene>
    <name evidence="2" type="ORF">AVDCRST_MAG35-2920</name>
</gene>
<evidence type="ECO:0000256" key="1">
    <source>
        <dbReference type="SAM" id="MobiDB-lite"/>
    </source>
</evidence>
<feature type="region of interest" description="Disordered" evidence="1">
    <location>
        <begin position="213"/>
        <end position="297"/>
    </location>
</feature>
<evidence type="ECO:0000313" key="2">
    <source>
        <dbReference type="EMBL" id="CAA9436307.1"/>
    </source>
</evidence>
<dbReference type="EMBL" id="CADCUY010000570">
    <property type="protein sequence ID" value="CAA9436307.1"/>
    <property type="molecule type" value="Genomic_DNA"/>
</dbReference>
<feature type="region of interest" description="Disordered" evidence="1">
    <location>
        <begin position="95"/>
        <end position="129"/>
    </location>
</feature>
<organism evidence="2">
    <name type="scientific">uncultured Quadrisphaera sp</name>
    <dbReference type="NCBI Taxonomy" id="904978"/>
    <lineage>
        <taxon>Bacteria</taxon>
        <taxon>Bacillati</taxon>
        <taxon>Actinomycetota</taxon>
        <taxon>Actinomycetes</taxon>
        <taxon>Kineosporiales</taxon>
        <taxon>Kineosporiaceae</taxon>
        <taxon>Quadrisphaera</taxon>
        <taxon>environmental samples</taxon>
    </lineage>
</organism>
<name>A0A6J4Q6R8_9ACTN</name>
<feature type="compositionally biased region" description="Basic and acidic residues" evidence="1">
    <location>
        <begin position="113"/>
        <end position="129"/>
    </location>
</feature>
<protein>
    <submittedName>
        <fullName evidence="2">Uncharacterized protein</fullName>
    </submittedName>
</protein>
<feature type="compositionally biased region" description="Basic residues" evidence="1">
    <location>
        <begin position="277"/>
        <end position="297"/>
    </location>
</feature>
<dbReference type="AlphaFoldDB" id="A0A6J4Q6R8"/>
<reference evidence="2" key="1">
    <citation type="submission" date="2020-02" db="EMBL/GenBank/DDBJ databases">
        <authorList>
            <person name="Meier V. D."/>
        </authorList>
    </citation>
    <scope>NUCLEOTIDE SEQUENCE</scope>
    <source>
        <strain evidence="2">AVDCRST_MAG35</strain>
    </source>
</reference>